<organism evidence="1 2">
    <name type="scientific">Pontiella desulfatans</name>
    <dbReference type="NCBI Taxonomy" id="2750659"/>
    <lineage>
        <taxon>Bacteria</taxon>
        <taxon>Pseudomonadati</taxon>
        <taxon>Kiritimatiellota</taxon>
        <taxon>Kiritimatiellia</taxon>
        <taxon>Kiritimatiellales</taxon>
        <taxon>Pontiellaceae</taxon>
        <taxon>Pontiella</taxon>
    </lineage>
</organism>
<proteinExistence type="predicted"/>
<keyword evidence="2" id="KW-1185">Reference proteome</keyword>
<sequence>MIKVMEESMKKITTYLLLGGSLLAGVISVQADTFSNDGGDTLFHNPANWNTGVVPASSAAVAGSFNANLTCDFNAATWSYLSANSKLRTSTEYRGINRLLTGDVRATRTQVINLDYGDANLWKATGGTAMYIANKTGVTTTLNLISGAVNLESNPLRLGNEANSYGILNISGGQFIIGRNDMYVGVNGSALVKITGGSFRTRDDINIGSLGTFEVSGTGATEIGIGSFSSVDGRWTQSGTLSVLVDETATGVTKILVDETDGIPGVGNDGNVIFQAGSLLDVDFAGAYTNGGTFTVMEWEGTLTDNGLAFSTNVNTEIWSFNLDAANKVLTVTADGGSSPTEPTVVPNITDASYSNTTVTLTWDSESGVGYNVLSASNLVDVAWSTNVAGVTGDGASTTTNLTAGGGPQEFYKIEAFGQ</sequence>
<accession>A0A6C2TZX7</accession>
<protein>
    <submittedName>
        <fullName evidence="1">Uncharacterized protein</fullName>
    </submittedName>
</protein>
<reference evidence="1 2" key="1">
    <citation type="submission" date="2019-04" db="EMBL/GenBank/DDBJ databases">
        <authorList>
            <person name="Van Vliet M D."/>
        </authorList>
    </citation>
    <scope>NUCLEOTIDE SEQUENCE [LARGE SCALE GENOMIC DNA]</scope>
    <source>
        <strain evidence="1 2">F1</strain>
    </source>
</reference>
<dbReference type="AlphaFoldDB" id="A0A6C2TZX7"/>
<gene>
    <name evidence="1" type="ORF">PDESU_01719</name>
</gene>
<evidence type="ECO:0000313" key="1">
    <source>
        <dbReference type="EMBL" id="VGO13165.1"/>
    </source>
</evidence>
<dbReference type="Proteomes" id="UP000366872">
    <property type="component" value="Unassembled WGS sequence"/>
</dbReference>
<dbReference type="EMBL" id="CAAHFG010000001">
    <property type="protein sequence ID" value="VGO13165.1"/>
    <property type="molecule type" value="Genomic_DNA"/>
</dbReference>
<evidence type="ECO:0000313" key="2">
    <source>
        <dbReference type="Proteomes" id="UP000366872"/>
    </source>
</evidence>
<name>A0A6C2TZX7_PONDE</name>